<dbReference type="Gene3D" id="1.10.357.10">
    <property type="entry name" value="Tetracycline Repressor, domain 2"/>
    <property type="match status" value="1"/>
</dbReference>
<feature type="DNA-binding region" description="H-T-H motif" evidence="4">
    <location>
        <begin position="43"/>
        <end position="62"/>
    </location>
</feature>
<dbReference type="Pfam" id="PF00440">
    <property type="entry name" value="TetR_N"/>
    <property type="match status" value="1"/>
</dbReference>
<dbReference type="SUPFAM" id="SSF46689">
    <property type="entry name" value="Homeodomain-like"/>
    <property type="match status" value="1"/>
</dbReference>
<dbReference type="InterPro" id="IPR050109">
    <property type="entry name" value="HTH-type_TetR-like_transc_reg"/>
</dbReference>
<accession>A0AB39L643</accession>
<proteinExistence type="predicted"/>
<organism evidence="6">
    <name type="scientific">Sinomonas puerhi</name>
    <dbReference type="NCBI Taxonomy" id="3238584"/>
    <lineage>
        <taxon>Bacteria</taxon>
        <taxon>Bacillati</taxon>
        <taxon>Actinomycetota</taxon>
        <taxon>Actinomycetes</taxon>
        <taxon>Micrococcales</taxon>
        <taxon>Micrococcaceae</taxon>
        <taxon>Sinomonas</taxon>
    </lineage>
</organism>
<feature type="domain" description="HTH tetR-type" evidence="5">
    <location>
        <begin position="20"/>
        <end position="80"/>
    </location>
</feature>
<keyword evidence="2 4" id="KW-0238">DNA-binding</keyword>
<evidence type="ECO:0000256" key="1">
    <source>
        <dbReference type="ARBA" id="ARBA00023015"/>
    </source>
</evidence>
<evidence type="ECO:0000256" key="4">
    <source>
        <dbReference type="PROSITE-ProRule" id="PRU00335"/>
    </source>
</evidence>
<gene>
    <name evidence="6" type="ORF">AB5L97_01105</name>
</gene>
<protein>
    <submittedName>
        <fullName evidence="6">TetR/AcrR family transcriptional regulator</fullName>
    </submittedName>
</protein>
<evidence type="ECO:0000256" key="3">
    <source>
        <dbReference type="ARBA" id="ARBA00023163"/>
    </source>
</evidence>
<reference evidence="6" key="1">
    <citation type="submission" date="2024-07" db="EMBL/GenBank/DDBJ databases">
        <authorList>
            <person name="fu j."/>
        </authorList>
    </citation>
    <scope>NUCLEOTIDE SEQUENCE</scope>
    <source>
        <strain evidence="6">P10A9</strain>
    </source>
</reference>
<dbReference type="KEGG" id="spue:AB5L97_01105"/>
<keyword evidence="3" id="KW-0804">Transcription</keyword>
<dbReference type="GO" id="GO:0003700">
    <property type="term" value="F:DNA-binding transcription factor activity"/>
    <property type="evidence" value="ECO:0007669"/>
    <property type="project" value="TreeGrafter"/>
</dbReference>
<dbReference type="GO" id="GO:0000976">
    <property type="term" value="F:transcription cis-regulatory region binding"/>
    <property type="evidence" value="ECO:0007669"/>
    <property type="project" value="TreeGrafter"/>
</dbReference>
<evidence type="ECO:0000259" key="5">
    <source>
        <dbReference type="PROSITE" id="PS50977"/>
    </source>
</evidence>
<dbReference type="InterPro" id="IPR023772">
    <property type="entry name" value="DNA-bd_HTH_TetR-type_CS"/>
</dbReference>
<dbReference type="SUPFAM" id="SSF48498">
    <property type="entry name" value="Tetracyclin repressor-like, C-terminal domain"/>
    <property type="match status" value="1"/>
</dbReference>
<evidence type="ECO:0000313" key="6">
    <source>
        <dbReference type="EMBL" id="XDP45654.1"/>
    </source>
</evidence>
<dbReference type="PANTHER" id="PTHR30055">
    <property type="entry name" value="HTH-TYPE TRANSCRIPTIONAL REGULATOR RUTR"/>
    <property type="match status" value="1"/>
</dbReference>
<dbReference type="InterPro" id="IPR036271">
    <property type="entry name" value="Tet_transcr_reg_TetR-rel_C_sf"/>
</dbReference>
<dbReference type="EMBL" id="CP163302">
    <property type="protein sequence ID" value="XDP45654.1"/>
    <property type="molecule type" value="Genomic_DNA"/>
</dbReference>
<evidence type="ECO:0000256" key="2">
    <source>
        <dbReference type="ARBA" id="ARBA00023125"/>
    </source>
</evidence>
<dbReference type="PROSITE" id="PS50977">
    <property type="entry name" value="HTH_TETR_2"/>
    <property type="match status" value="1"/>
</dbReference>
<dbReference type="PRINTS" id="PR00455">
    <property type="entry name" value="HTHTETR"/>
</dbReference>
<dbReference type="PANTHER" id="PTHR30055:SF234">
    <property type="entry name" value="HTH-TYPE TRANSCRIPTIONAL REGULATOR BETI"/>
    <property type="match status" value="1"/>
</dbReference>
<sequence length="222" mass="24078">MQTSEARNDAAEAARSALVDSRRRQLLNAAAHLLGGAGSQSVSMQNVADEAGVSVGLIYRYFGNKQELVQAVIEDVLHEFSVRVASAIADQADPVRRIAAAFAGYCAVVQELREAAVLAYQESKTLEPEGRETIKNLEVESAGPLIAAARDAFDAGLIRDVNLQVFAYGLLTTAHLWALKHWYFGRFMTHEQYVAEHTALALSSVIPPEHRAAYADLLGNLA</sequence>
<dbReference type="Gene3D" id="1.10.10.60">
    <property type="entry name" value="Homeodomain-like"/>
    <property type="match status" value="1"/>
</dbReference>
<dbReference type="AlphaFoldDB" id="A0AB39L643"/>
<dbReference type="RefSeq" id="WP_369046140.1">
    <property type="nucleotide sequence ID" value="NZ_CP163302.1"/>
</dbReference>
<keyword evidence="1" id="KW-0805">Transcription regulation</keyword>
<dbReference type="InterPro" id="IPR001647">
    <property type="entry name" value="HTH_TetR"/>
</dbReference>
<name>A0AB39L643_9MICC</name>
<dbReference type="PROSITE" id="PS01081">
    <property type="entry name" value="HTH_TETR_1"/>
    <property type="match status" value="1"/>
</dbReference>
<dbReference type="InterPro" id="IPR009057">
    <property type="entry name" value="Homeodomain-like_sf"/>
</dbReference>